<evidence type="ECO:0000256" key="1">
    <source>
        <dbReference type="SAM" id="Coils"/>
    </source>
</evidence>
<protein>
    <submittedName>
        <fullName evidence="2">LuxR-family transcriptional regulator</fullName>
    </submittedName>
</protein>
<feature type="coiled-coil region" evidence="1">
    <location>
        <begin position="58"/>
        <end position="89"/>
    </location>
</feature>
<dbReference type="OrthoDB" id="134712at2"/>
<accession>A0A286RH78</accession>
<sequence length="371" mass="42068">MSEGSVPNHSPGVRRTCQPEVREAVYRAVETFDAINRAIAKPLTIINETFSQLNLKYKEDLNRILEAHNQAYKQCEDEARKKIEDYKKQWQQIYGCPHPRTIEDWQQLAARAGINGETVYRGEWTLSEVAPIIEGYLLRLKDISAQLQLQNLALVESQRRLAGVGMAQPTETDALAKPPGKPEPDFCFHRDGDGWFIRAFGKEGHFKNRKGFIYLAVLIERAGKPVPMAELVGKAEGHSPDPKRTLLAESWQPVLDREAKKSLKDHLVKLTADIKQAEERGDVTLAEMLRKEFREVTNHLRVDTTPTGKSRQFARSVDKMRSQITNALSRAYQILHDGNMPELADHLKVCISCQGDAFIYLSSPPLPWFLG</sequence>
<evidence type="ECO:0000313" key="2">
    <source>
        <dbReference type="EMBL" id="ASV75325.1"/>
    </source>
</evidence>
<dbReference type="AlphaFoldDB" id="A0A286RH78"/>
<organism evidence="2 3">
    <name type="scientific">Thermogutta terrifontis</name>
    <dbReference type="NCBI Taxonomy" id="1331910"/>
    <lineage>
        <taxon>Bacteria</taxon>
        <taxon>Pseudomonadati</taxon>
        <taxon>Planctomycetota</taxon>
        <taxon>Planctomycetia</taxon>
        <taxon>Pirellulales</taxon>
        <taxon>Thermoguttaceae</taxon>
        <taxon>Thermogutta</taxon>
    </lineage>
</organism>
<dbReference type="Proteomes" id="UP000215086">
    <property type="component" value="Chromosome"/>
</dbReference>
<keyword evidence="1" id="KW-0175">Coiled coil</keyword>
<name>A0A286RH78_9BACT</name>
<proteinExistence type="predicted"/>
<evidence type="ECO:0000313" key="3">
    <source>
        <dbReference type="Proteomes" id="UP000215086"/>
    </source>
</evidence>
<dbReference type="EMBL" id="CP018477">
    <property type="protein sequence ID" value="ASV75325.1"/>
    <property type="molecule type" value="Genomic_DNA"/>
</dbReference>
<keyword evidence="3" id="KW-1185">Reference proteome</keyword>
<dbReference type="RefSeq" id="WP_095415419.1">
    <property type="nucleotide sequence ID" value="NZ_CP018477.1"/>
</dbReference>
<dbReference type="KEGG" id="ttf:THTE_2723"/>
<gene>
    <name evidence="2" type="ORF">THTE_2723</name>
</gene>
<reference evidence="2 3" key="1">
    <citation type="journal article" name="Front. Microbiol.">
        <title>Sugar Metabolism of the First Thermophilic Planctomycete Thermogutta terrifontis: Comparative Genomic and Transcriptomic Approaches.</title>
        <authorList>
            <person name="Elcheninov A.G."/>
            <person name="Menzel P."/>
            <person name="Gudbergsdottir S.R."/>
            <person name="Slesarev A.I."/>
            <person name="Kadnikov V.V."/>
            <person name="Krogh A."/>
            <person name="Bonch-Osmolovskaya E.A."/>
            <person name="Peng X."/>
            <person name="Kublanov I.V."/>
        </authorList>
    </citation>
    <scope>NUCLEOTIDE SEQUENCE [LARGE SCALE GENOMIC DNA]</scope>
    <source>
        <strain evidence="2 3">R1</strain>
    </source>
</reference>